<evidence type="ECO:0000313" key="2">
    <source>
        <dbReference type="EMBL" id="GIY32763.1"/>
    </source>
</evidence>
<organism evidence="2 3">
    <name type="scientific">Caerostris darwini</name>
    <dbReference type="NCBI Taxonomy" id="1538125"/>
    <lineage>
        <taxon>Eukaryota</taxon>
        <taxon>Metazoa</taxon>
        <taxon>Ecdysozoa</taxon>
        <taxon>Arthropoda</taxon>
        <taxon>Chelicerata</taxon>
        <taxon>Arachnida</taxon>
        <taxon>Araneae</taxon>
        <taxon>Araneomorphae</taxon>
        <taxon>Entelegynae</taxon>
        <taxon>Araneoidea</taxon>
        <taxon>Araneidae</taxon>
        <taxon>Caerostris</taxon>
    </lineage>
</organism>
<dbReference type="AlphaFoldDB" id="A0AAV4SM56"/>
<gene>
    <name evidence="2" type="ORF">CDAR_220231</name>
</gene>
<comment type="caution">
    <text evidence="2">The sequence shown here is derived from an EMBL/GenBank/DDBJ whole genome shotgun (WGS) entry which is preliminary data.</text>
</comment>
<reference evidence="2 3" key="1">
    <citation type="submission" date="2021-06" db="EMBL/GenBank/DDBJ databases">
        <title>Caerostris darwini draft genome.</title>
        <authorList>
            <person name="Kono N."/>
            <person name="Arakawa K."/>
        </authorList>
    </citation>
    <scope>NUCLEOTIDE SEQUENCE [LARGE SCALE GENOMIC DNA]</scope>
</reference>
<keyword evidence="3" id="KW-1185">Reference proteome</keyword>
<evidence type="ECO:0000313" key="3">
    <source>
        <dbReference type="Proteomes" id="UP001054837"/>
    </source>
</evidence>
<name>A0AAV4SM56_9ARAC</name>
<feature type="region of interest" description="Disordered" evidence="1">
    <location>
        <begin position="45"/>
        <end position="66"/>
    </location>
</feature>
<dbReference type="EMBL" id="BPLQ01007849">
    <property type="protein sequence ID" value="GIY32763.1"/>
    <property type="molecule type" value="Genomic_DNA"/>
</dbReference>
<protein>
    <submittedName>
        <fullName evidence="2">Uncharacterized protein</fullName>
    </submittedName>
</protein>
<sequence>MQIINSASVRTRQSFKPSTYTSLDFNLAARNALAAVMNLSKTPIMPVRPKRRDSTTRPTRSSASGLNCFEPTRHPHLEVTSDFIYYPTNNESHSQSSKTYKKIQMPFNPSDPLIHLKYVIKSVIISFSFPKDSKNGVVLLLTYN</sequence>
<accession>A0AAV4SM56</accession>
<dbReference type="Proteomes" id="UP001054837">
    <property type="component" value="Unassembled WGS sequence"/>
</dbReference>
<proteinExistence type="predicted"/>
<evidence type="ECO:0000256" key="1">
    <source>
        <dbReference type="SAM" id="MobiDB-lite"/>
    </source>
</evidence>